<proteinExistence type="predicted"/>
<keyword evidence="1" id="KW-1133">Transmembrane helix</keyword>
<keyword evidence="3" id="KW-1185">Reference proteome</keyword>
<reference evidence="2" key="1">
    <citation type="submission" date="2021-08" db="EMBL/GenBank/DDBJ databases">
        <title>Comparative analyses of Brucepasteria parasyntrophica and Teretinema zuelzerae.</title>
        <authorList>
            <person name="Song Y."/>
            <person name="Brune A."/>
        </authorList>
    </citation>
    <scope>NUCLEOTIDE SEQUENCE</scope>
    <source>
        <strain evidence="2">DSM 1903</strain>
    </source>
</reference>
<dbReference type="Proteomes" id="UP001198163">
    <property type="component" value="Unassembled WGS sequence"/>
</dbReference>
<feature type="transmembrane region" description="Helical" evidence="1">
    <location>
        <begin position="92"/>
        <end position="116"/>
    </location>
</feature>
<dbReference type="EMBL" id="JAINWA010000003">
    <property type="protein sequence ID" value="MCD1654737.1"/>
    <property type="molecule type" value="Genomic_DNA"/>
</dbReference>
<evidence type="ECO:0000313" key="2">
    <source>
        <dbReference type="EMBL" id="MCD1654737.1"/>
    </source>
</evidence>
<dbReference type="RefSeq" id="WP_230755250.1">
    <property type="nucleotide sequence ID" value="NZ_JAINWA010000003.1"/>
</dbReference>
<gene>
    <name evidence="2" type="ORF">K7J14_08460</name>
</gene>
<protein>
    <submittedName>
        <fullName evidence="2">Uncharacterized protein</fullName>
    </submittedName>
</protein>
<evidence type="ECO:0000256" key="1">
    <source>
        <dbReference type="SAM" id="Phobius"/>
    </source>
</evidence>
<keyword evidence="1" id="KW-0472">Membrane</keyword>
<organism evidence="2 3">
    <name type="scientific">Teretinema zuelzerae</name>
    <dbReference type="NCBI Taxonomy" id="156"/>
    <lineage>
        <taxon>Bacteria</taxon>
        <taxon>Pseudomonadati</taxon>
        <taxon>Spirochaetota</taxon>
        <taxon>Spirochaetia</taxon>
        <taxon>Spirochaetales</taxon>
        <taxon>Treponemataceae</taxon>
        <taxon>Teretinema</taxon>
    </lineage>
</organism>
<feature type="transmembrane region" description="Helical" evidence="1">
    <location>
        <begin position="22"/>
        <end position="46"/>
    </location>
</feature>
<keyword evidence="1" id="KW-0812">Transmembrane</keyword>
<comment type="caution">
    <text evidence="2">The sequence shown here is derived from an EMBL/GenBank/DDBJ whole genome shotgun (WGS) entry which is preliminary data.</text>
</comment>
<sequence length="122" mass="13577">MNVLGAKYLSIPIHRHPEGGWILYQTVFGFYLPGRFLTLSEIMLAMENARKAALRLSQPQPLLSGAVKPEVDTEKEVQLVAVDRHVVLPFRLLLKIILDIAIGTAIIGFLAFINLVSKGWTP</sequence>
<accession>A0AAE3EHH6</accession>
<dbReference type="AlphaFoldDB" id="A0AAE3EHH6"/>
<name>A0AAE3EHH6_9SPIR</name>
<evidence type="ECO:0000313" key="3">
    <source>
        <dbReference type="Proteomes" id="UP001198163"/>
    </source>
</evidence>